<dbReference type="EMBL" id="VUMI01000051">
    <property type="protein sequence ID" value="MSS90967.1"/>
    <property type="molecule type" value="Genomic_DNA"/>
</dbReference>
<comment type="caution">
    <text evidence="2">The sequence shown here is derived from an EMBL/GenBank/DDBJ whole genome shotgun (WGS) entry which is preliminary data.</text>
</comment>
<keyword evidence="2" id="KW-0413">Isomerase</keyword>
<evidence type="ECO:0000313" key="3">
    <source>
        <dbReference type="Proteomes" id="UP000436047"/>
    </source>
</evidence>
<dbReference type="InterPro" id="IPR013022">
    <property type="entry name" value="Xyl_isomerase-like_TIM-brl"/>
</dbReference>
<proteinExistence type="predicted"/>
<reference evidence="2 3" key="1">
    <citation type="submission" date="2019-08" db="EMBL/GenBank/DDBJ databases">
        <title>In-depth cultivation of the pig gut microbiome towards novel bacterial diversity and tailored functional studies.</title>
        <authorList>
            <person name="Wylensek D."/>
            <person name="Hitch T.C.A."/>
            <person name="Clavel T."/>
        </authorList>
    </citation>
    <scope>NUCLEOTIDE SEQUENCE [LARGE SCALE GENOMIC DNA]</scope>
    <source>
        <strain evidence="2 3">WCA-389-WT-23B</strain>
    </source>
</reference>
<dbReference type="InterPro" id="IPR050312">
    <property type="entry name" value="IolE/XylAMocC-like"/>
</dbReference>
<accession>A0A6N7WKD5</accession>
<sequence>MRLGISTALEHRTPEEWAEKMVSLGCRAVIFPVDYIAPENLIADYLREAERNNLLIAEVGIWRNVFAADPGERQEARKRAVGQLRLADEIGAICCVNVAGTFGGPIWDGGYRDNFTKEAWNNLVSYTRELIDEVQPKRVKYSIEPMPWMYPTGPDEYLELVKDIDRENFGIHFDFVNMINSPQRYFYMNEFMQECFDKLGDSILSCHLKDIRLRKELTFQLEETCCGKGVLDIEKYISFMNSYNRDMPVIIEHLDTDEDYLRSLLYVKERLDNANLM</sequence>
<dbReference type="RefSeq" id="WP_154467365.1">
    <property type="nucleotide sequence ID" value="NZ_JAXDZL010000222.1"/>
</dbReference>
<dbReference type="PANTHER" id="PTHR12110">
    <property type="entry name" value="HYDROXYPYRUVATE ISOMERASE"/>
    <property type="match status" value="1"/>
</dbReference>
<dbReference type="GO" id="GO:0016853">
    <property type="term" value="F:isomerase activity"/>
    <property type="evidence" value="ECO:0007669"/>
    <property type="project" value="UniProtKB-KW"/>
</dbReference>
<dbReference type="Pfam" id="PF01261">
    <property type="entry name" value="AP_endonuc_2"/>
    <property type="match status" value="1"/>
</dbReference>
<dbReference type="AlphaFoldDB" id="A0A6N7WKD5"/>
<dbReference type="GeneID" id="86055842"/>
<keyword evidence="3" id="KW-1185">Reference proteome</keyword>
<dbReference type="Proteomes" id="UP000436047">
    <property type="component" value="Unassembled WGS sequence"/>
</dbReference>
<dbReference type="SUPFAM" id="SSF51658">
    <property type="entry name" value="Xylose isomerase-like"/>
    <property type="match status" value="1"/>
</dbReference>
<evidence type="ECO:0000313" key="2">
    <source>
        <dbReference type="EMBL" id="MSS90967.1"/>
    </source>
</evidence>
<dbReference type="Gene3D" id="3.20.20.150">
    <property type="entry name" value="Divalent-metal-dependent TIM barrel enzymes"/>
    <property type="match status" value="1"/>
</dbReference>
<name>A0A6N7WKD5_9FIRM</name>
<evidence type="ECO:0000259" key="1">
    <source>
        <dbReference type="Pfam" id="PF01261"/>
    </source>
</evidence>
<feature type="domain" description="Xylose isomerase-like TIM barrel" evidence="1">
    <location>
        <begin position="22"/>
        <end position="265"/>
    </location>
</feature>
<organism evidence="2 3">
    <name type="scientific">Eisenbergiella porci</name>
    <dbReference type="NCBI Taxonomy" id="2652274"/>
    <lineage>
        <taxon>Bacteria</taxon>
        <taxon>Bacillati</taxon>
        <taxon>Bacillota</taxon>
        <taxon>Clostridia</taxon>
        <taxon>Lachnospirales</taxon>
        <taxon>Lachnospiraceae</taxon>
        <taxon>Eisenbergiella</taxon>
    </lineage>
</organism>
<dbReference type="PANTHER" id="PTHR12110:SF21">
    <property type="entry name" value="XYLOSE ISOMERASE-LIKE TIM BARREL DOMAIN-CONTAINING PROTEIN"/>
    <property type="match status" value="1"/>
</dbReference>
<protein>
    <submittedName>
        <fullName evidence="2">Sugar phosphate isomerase/epimerase</fullName>
    </submittedName>
</protein>
<dbReference type="InterPro" id="IPR036237">
    <property type="entry name" value="Xyl_isomerase-like_sf"/>
</dbReference>
<gene>
    <name evidence="2" type="ORF">FYJ45_22760</name>
</gene>